<keyword evidence="1" id="KW-0732">Signal</keyword>
<dbReference type="eggNOG" id="ENOG5032SJ7">
    <property type="taxonomic scope" value="Bacteria"/>
</dbReference>
<sequence length="176" mass="17264">MRLMSVLSAAAVVGAAFAAAPASAQTAPKVQVGVLSCKVAPGVGLVFASSRQISCDFLTGTPTAPVVSAQYTGTVNRYGVDLGATGAGTLQWGVFAPSTSPKAVDLTGKYVGATANVAVGFGGGANVLLGGSNQTIALQPVSVEGMTGLTVAAGIGDLTLTPVPAAKPAKRAKYVK</sequence>
<reference evidence="2 3" key="3">
    <citation type="journal article" date="2008" name="BMC Genomics">
        <title>The genome of the versatile nitrogen fixer Azorhizobium caulinodans ORS571.</title>
        <authorList>
            <person name="Lee KB."/>
            <person name="Backer P.D."/>
            <person name="Aono T."/>
            <person name="Liu CT."/>
            <person name="Suzuki S."/>
            <person name="Suzuki T."/>
            <person name="Kaneko T."/>
            <person name="Yamada M."/>
            <person name="Tabata S."/>
            <person name="Kupfer D.M."/>
            <person name="Najar F.Z."/>
            <person name="Wiley G.B."/>
            <person name="Roe B."/>
            <person name="Binnewies T.T."/>
            <person name="Ussery D.W."/>
            <person name="D'Haeze W."/>
            <person name="Herder J.D."/>
            <person name="Gevers D."/>
            <person name="Vereecke D."/>
            <person name="Holsters M."/>
            <person name="Oyaizu H."/>
        </authorList>
    </citation>
    <scope>NUCLEOTIDE SEQUENCE [LARGE SCALE GENOMIC DNA]</scope>
    <source>
        <strain evidence="3">ATCC 43989 / DSM 5975 / JCM 20966 / LMG 6465 / NBRC 14845 / NCIMB 13405 / ORS 571</strain>
    </source>
</reference>
<dbReference type="Proteomes" id="UP000000270">
    <property type="component" value="Chromosome"/>
</dbReference>
<evidence type="ECO:0000313" key="3">
    <source>
        <dbReference type="Proteomes" id="UP000000270"/>
    </source>
</evidence>
<dbReference type="RefSeq" id="WP_012171658.1">
    <property type="nucleotide sequence ID" value="NC_009937.1"/>
</dbReference>
<dbReference type="HOGENOM" id="CLU_109378_1_1_5"/>
<organism evidence="2 3">
    <name type="scientific">Azorhizobium caulinodans (strain ATCC 43989 / DSM 5975 / JCM 20966 / LMG 6465 / NBRC 14845 / NCIMB 13405 / ORS 571)</name>
    <dbReference type="NCBI Taxonomy" id="438753"/>
    <lineage>
        <taxon>Bacteria</taxon>
        <taxon>Pseudomonadati</taxon>
        <taxon>Pseudomonadota</taxon>
        <taxon>Alphaproteobacteria</taxon>
        <taxon>Hyphomicrobiales</taxon>
        <taxon>Xanthobacteraceae</taxon>
        <taxon>Azorhizobium</taxon>
    </lineage>
</organism>
<reference evidence="2 3" key="4">
    <citation type="journal article" date="2009" name="Appl. Environ. Microbiol.">
        <title>Comparative genome-wide transcriptional profiling of Azorhizobium caulinodans ORS571 grown under free-living and symbiotic conditions.</title>
        <authorList>
            <person name="Tsukada S."/>
            <person name="Aono T."/>
            <person name="Akiba N."/>
            <person name="Lee KB."/>
            <person name="Liu CT."/>
            <person name="Toyazaki H."/>
            <person name="Oyaizu H."/>
        </authorList>
    </citation>
    <scope>NUCLEOTIDE SEQUENCE [LARGE SCALE GENOMIC DNA]</scope>
    <source>
        <strain evidence="3">ATCC 43989 / DSM 5975 / JCM 20966 / LMG 6465 / NBRC 14845 / NCIMB 13405 / ORS 571</strain>
    </source>
</reference>
<evidence type="ECO:0008006" key="4">
    <source>
        <dbReference type="Google" id="ProtNLM"/>
    </source>
</evidence>
<evidence type="ECO:0000256" key="1">
    <source>
        <dbReference type="SAM" id="SignalP"/>
    </source>
</evidence>
<dbReference type="EMBL" id="AP009384">
    <property type="protein sequence ID" value="BAF89132.1"/>
    <property type="molecule type" value="Genomic_DNA"/>
</dbReference>
<accession>A8IBY0</accession>
<reference evidence="2 3" key="1">
    <citation type="journal article" date="2007" name="Appl. Environ. Microbiol.">
        <title>Rhizobial factors required for stem nodule maturation and maintenance in Sesbania rostrata-Azorhizobium caulinodans ORS571 symbiosis.</title>
        <authorList>
            <person name="Suzuki S."/>
            <person name="Aono T."/>
            <person name="Lee KB."/>
            <person name="Suzuki T."/>
            <person name="Liu CT."/>
            <person name="Miwa H."/>
            <person name="Wakao S."/>
            <person name="Iki T."/>
            <person name="Oyaizu H."/>
        </authorList>
    </citation>
    <scope>NUCLEOTIDE SEQUENCE [LARGE SCALE GENOMIC DNA]</scope>
    <source>
        <strain evidence="3">ATCC 43989 / DSM 5975 / JCM 20966 / LMG 6465 / NBRC 14845 / NCIMB 13405 / ORS 571</strain>
    </source>
</reference>
<reference evidence="3" key="2">
    <citation type="submission" date="2007-04" db="EMBL/GenBank/DDBJ databases">
        <title>Complete genome sequence of the nitrogen-fixing bacterium Azorhizobium caulinodans ORS571.</title>
        <authorList>
            <person name="Lee K.B."/>
            <person name="Backer P.D."/>
            <person name="Aono T."/>
            <person name="Liu C.T."/>
            <person name="Suzuki S."/>
            <person name="Suzuki T."/>
            <person name="Kaneko T."/>
            <person name="Yamada M."/>
            <person name="Tabata S."/>
            <person name="Kupfer D.M."/>
            <person name="Najar F.Z."/>
            <person name="Wiley G.B."/>
            <person name="Roe B."/>
            <person name="Binnewies T."/>
            <person name="Ussery D."/>
            <person name="Vereecke D."/>
            <person name="Gevers D."/>
            <person name="Holsters M."/>
            <person name="Oyaizu H."/>
        </authorList>
    </citation>
    <scope>NUCLEOTIDE SEQUENCE [LARGE SCALE GENOMIC DNA]</scope>
    <source>
        <strain evidence="3">ATCC 43989 / DSM 5975 / JCM 20966 / LMG 6465 / NBRC 14845 / NCIMB 13405 / ORS 571</strain>
    </source>
</reference>
<keyword evidence="3" id="KW-1185">Reference proteome</keyword>
<name>A8IBY0_AZOC5</name>
<reference evidence="2 3" key="5">
    <citation type="journal article" date="2010" name="Appl. Environ. Microbiol.">
        <title>phrR-like gene praR of Azorhizobium caulinodans ORS571 is essential for symbiosis with Sesbania rostrata and is involved in expression of reb genes.</title>
        <authorList>
            <person name="Akiba N."/>
            <person name="Aono T."/>
            <person name="Toyazaki H."/>
            <person name="Sato S."/>
            <person name="Oyaizu H."/>
        </authorList>
    </citation>
    <scope>NUCLEOTIDE SEQUENCE [LARGE SCALE GENOMIC DNA]</scope>
    <source>
        <strain evidence="3">ATCC 43989 / DSM 5975 / JCM 20966 / LMG 6465 / NBRC 14845 / NCIMB 13405 / ORS 571</strain>
    </source>
</reference>
<evidence type="ECO:0000313" key="2">
    <source>
        <dbReference type="EMBL" id="BAF89132.1"/>
    </source>
</evidence>
<feature type="chain" id="PRO_5002720940" description="DUF992 domain-containing protein" evidence="1">
    <location>
        <begin position="25"/>
        <end position="176"/>
    </location>
</feature>
<dbReference type="AlphaFoldDB" id="A8IBY0"/>
<proteinExistence type="predicted"/>
<dbReference type="STRING" id="438753.AZC_3134"/>
<protein>
    <recommendedName>
        <fullName evidence="4">DUF992 domain-containing protein</fullName>
    </recommendedName>
</protein>
<dbReference type="InterPro" id="IPR009333">
    <property type="entry name" value="DUF992"/>
</dbReference>
<feature type="signal peptide" evidence="1">
    <location>
        <begin position="1"/>
        <end position="24"/>
    </location>
</feature>
<dbReference type="KEGG" id="azc:AZC_3134"/>
<reference evidence="2 3" key="6">
    <citation type="journal article" date="2011" name="Appl. Environ. Microbiol.">
        <title>Involvement of the azorhizobial chromosome partition gene (parA) in the onset of bacteroid differentiation during Sesbania rostrata stem nodule development.</title>
        <authorList>
            <person name="Liu CT."/>
            <person name="Lee KB."/>
            <person name="Wang YS."/>
            <person name="Peng MH."/>
            <person name="Lee KT."/>
            <person name="Suzuki S."/>
            <person name="Suzuki T."/>
            <person name="Oyaizu H."/>
        </authorList>
    </citation>
    <scope>NUCLEOTIDE SEQUENCE [LARGE SCALE GENOMIC DNA]</scope>
    <source>
        <strain evidence="3">ATCC 43989 / DSM 5975 / JCM 20966 / LMG 6465 / NBRC 14845 / NCIMB 13405 / ORS 571</strain>
    </source>
</reference>
<gene>
    <name evidence="2" type="ordered locus">AZC_3134</name>
</gene>
<dbReference type="Pfam" id="PF06186">
    <property type="entry name" value="DUF992"/>
    <property type="match status" value="1"/>
</dbReference>